<keyword evidence="1 2" id="KW-0732">Signal</keyword>
<protein>
    <submittedName>
        <fullName evidence="5">Trifunctional nucleotide phosphoesterase protein YfkN</fullName>
    </submittedName>
</protein>
<evidence type="ECO:0000313" key="6">
    <source>
        <dbReference type="Proteomes" id="UP001057134"/>
    </source>
</evidence>
<dbReference type="SUPFAM" id="SSF56300">
    <property type="entry name" value="Metallo-dependent phosphatases"/>
    <property type="match status" value="1"/>
</dbReference>
<keyword evidence="2" id="KW-0547">Nucleotide-binding</keyword>
<dbReference type="Gene3D" id="3.60.21.10">
    <property type="match status" value="1"/>
</dbReference>
<dbReference type="PANTHER" id="PTHR11575:SF24">
    <property type="entry name" value="5'-NUCLEOTIDASE"/>
    <property type="match status" value="1"/>
</dbReference>
<dbReference type="InterPro" id="IPR029052">
    <property type="entry name" value="Metallo-depent_PP-like"/>
</dbReference>
<accession>A0ABY4RLB3</accession>
<dbReference type="Gene3D" id="3.90.780.10">
    <property type="entry name" value="5'-Nucleotidase, C-terminal domain"/>
    <property type="match status" value="1"/>
</dbReference>
<dbReference type="RefSeq" id="WP_249864520.1">
    <property type="nucleotide sequence ID" value="NZ_CP027059.1"/>
</dbReference>
<reference evidence="5" key="2">
    <citation type="journal article" date="2021" name="J Anim Sci Technol">
        <title>Complete genome sequence of Paenibacillus konkukensis sp. nov. SK3146 as a potential probiotic strain.</title>
        <authorList>
            <person name="Jung H.I."/>
            <person name="Park S."/>
            <person name="Niu K.M."/>
            <person name="Lee S.W."/>
            <person name="Kothari D."/>
            <person name="Yi K.J."/>
            <person name="Kim S.K."/>
        </authorList>
    </citation>
    <scope>NUCLEOTIDE SEQUENCE</scope>
    <source>
        <strain evidence="5">SK3146</strain>
    </source>
</reference>
<feature type="domain" description="5'-Nucleotidase C-terminal" evidence="4">
    <location>
        <begin position="430"/>
        <end position="588"/>
    </location>
</feature>
<evidence type="ECO:0000256" key="1">
    <source>
        <dbReference type="ARBA" id="ARBA00022729"/>
    </source>
</evidence>
<evidence type="ECO:0000259" key="3">
    <source>
        <dbReference type="Pfam" id="PF00149"/>
    </source>
</evidence>
<dbReference type="Proteomes" id="UP001057134">
    <property type="component" value="Chromosome"/>
</dbReference>
<dbReference type="EMBL" id="CP027059">
    <property type="protein sequence ID" value="UQZ82378.1"/>
    <property type="molecule type" value="Genomic_DNA"/>
</dbReference>
<sequence length="627" mass="68131">MFKSKAISTIAVSAIISSMLAASAFADAPKSLSHLDWMQQKAIVEGDQSGTLALDRNITLSELATVIARLKGQTKLAPDASIRHWASGALSWAKQQGIVSASDLLAPDAPLPAANIVDIAKKAGYSLSLPQSGSFVTRQDLLQALGDAATLHITIAHTNDVHGHIDENKSSKEFGYAKIATLIKQMRAENPNFLLMDAGDTFQGTVFANLFKGESIVPILNALKYNTQAAGNHDFDFGYEQLVKLKGMVDHPIISSNVFKKEDGTELLQPVYYTEIGGKTFAFLGFTTDETPIVTHPDNVKALTFKNPIEVAKQMVPELKKKVDHVVVVCHDGIEVDREMARAVPGIDLIIGGHSHTRLTEPEHINGTYIVQDWEYGKSLGRADLYYLNDELVGFTGGLLEYDEKVQADPEVEKLVQNVVSHIDKELDAVIAKSEVKLEGERTIVRTQETNLGNLIADALLDKTKSIAGYEADVALINGGGVRATVNAGDVTKKSLYDVLPFPNTLVVTELTGSELQAAIENGVSKVEIAEGRFPQISGMSFAYSKNKPAGQRVLELKVNGQPVDPNKTYKVATNDFIVAGGDGYSMMMDKKSFNTGFTLYDVLEEFFMKRGTLSPSVEERIVEVNG</sequence>
<organism evidence="5 6">
    <name type="scientific">Paenibacillus konkukensis</name>
    <dbReference type="NCBI Taxonomy" id="2020716"/>
    <lineage>
        <taxon>Bacteria</taxon>
        <taxon>Bacillati</taxon>
        <taxon>Bacillota</taxon>
        <taxon>Bacilli</taxon>
        <taxon>Bacillales</taxon>
        <taxon>Paenibacillaceae</taxon>
        <taxon>Paenibacillus</taxon>
    </lineage>
</organism>
<evidence type="ECO:0000256" key="2">
    <source>
        <dbReference type="RuleBase" id="RU362119"/>
    </source>
</evidence>
<dbReference type="PANTHER" id="PTHR11575">
    <property type="entry name" value="5'-NUCLEOTIDASE-RELATED"/>
    <property type="match status" value="1"/>
</dbReference>
<reference evidence="5" key="1">
    <citation type="submission" date="2018-02" db="EMBL/GenBank/DDBJ databases">
        <authorList>
            <person name="Kim S.-K."/>
            <person name="Jung H.-I."/>
            <person name="Lee S.-W."/>
        </authorList>
    </citation>
    <scope>NUCLEOTIDE SEQUENCE</scope>
    <source>
        <strain evidence="5">SK3146</strain>
    </source>
</reference>
<feature type="chain" id="PRO_5045010454" evidence="2">
    <location>
        <begin position="27"/>
        <end position="627"/>
    </location>
</feature>
<keyword evidence="2" id="KW-0378">Hydrolase</keyword>
<dbReference type="InterPro" id="IPR008334">
    <property type="entry name" value="5'-Nucleotdase_C"/>
</dbReference>
<feature type="signal peptide" evidence="2">
    <location>
        <begin position="1"/>
        <end position="26"/>
    </location>
</feature>
<evidence type="ECO:0000313" key="5">
    <source>
        <dbReference type="EMBL" id="UQZ82378.1"/>
    </source>
</evidence>
<dbReference type="CDD" id="cd00845">
    <property type="entry name" value="MPP_UshA_N_like"/>
    <property type="match status" value="1"/>
</dbReference>
<dbReference type="InterPro" id="IPR004843">
    <property type="entry name" value="Calcineurin-like_PHP"/>
</dbReference>
<dbReference type="InterPro" id="IPR006179">
    <property type="entry name" value="5_nucleotidase/apyrase"/>
</dbReference>
<dbReference type="Pfam" id="PF02872">
    <property type="entry name" value="5_nucleotid_C"/>
    <property type="match status" value="1"/>
</dbReference>
<proteinExistence type="inferred from homology"/>
<keyword evidence="6" id="KW-1185">Reference proteome</keyword>
<dbReference type="SUPFAM" id="SSF55816">
    <property type="entry name" value="5'-nucleotidase (syn. UDP-sugar hydrolase), C-terminal domain"/>
    <property type="match status" value="1"/>
</dbReference>
<gene>
    <name evidence="5" type="primary">yfkN_2</name>
    <name evidence="5" type="ORF">SK3146_01535</name>
</gene>
<comment type="similarity">
    <text evidence="2">Belongs to the 5'-nucleotidase family.</text>
</comment>
<evidence type="ECO:0000259" key="4">
    <source>
        <dbReference type="Pfam" id="PF02872"/>
    </source>
</evidence>
<name>A0ABY4RLB3_9BACL</name>
<dbReference type="InterPro" id="IPR036907">
    <property type="entry name" value="5'-Nucleotdase_C_sf"/>
</dbReference>
<dbReference type="Pfam" id="PF00149">
    <property type="entry name" value="Metallophos"/>
    <property type="match status" value="1"/>
</dbReference>
<feature type="domain" description="Calcineurin-like phosphoesterase" evidence="3">
    <location>
        <begin position="154"/>
        <end position="357"/>
    </location>
</feature>
<dbReference type="PRINTS" id="PR01607">
    <property type="entry name" value="APYRASEFAMLY"/>
</dbReference>